<protein>
    <submittedName>
        <fullName evidence="1">Porcupine homolog</fullName>
    </submittedName>
</protein>
<name>A0A1A8ETX8_9TELE</name>
<dbReference type="EMBL" id="HAEB01003481">
    <property type="protein sequence ID" value="SBQ50008.1"/>
    <property type="molecule type" value="Transcribed_RNA"/>
</dbReference>
<evidence type="ECO:0000313" key="1">
    <source>
        <dbReference type="EMBL" id="SBQ50008.1"/>
    </source>
</evidence>
<reference evidence="1" key="2">
    <citation type="submission" date="2016-06" db="EMBL/GenBank/DDBJ databases">
        <title>The genome of a short-lived fish provides insights into sex chromosome evolution and the genetic control of aging.</title>
        <authorList>
            <person name="Reichwald K."/>
            <person name="Felder M."/>
            <person name="Petzold A."/>
            <person name="Koch P."/>
            <person name="Groth M."/>
            <person name="Platzer M."/>
        </authorList>
    </citation>
    <scope>NUCLEOTIDE SEQUENCE</scope>
    <source>
        <tissue evidence="1">Brain</tissue>
    </source>
</reference>
<reference evidence="1" key="1">
    <citation type="submission" date="2016-05" db="EMBL/GenBank/DDBJ databases">
        <authorList>
            <person name="Lavstsen T."/>
            <person name="Jespersen J.S."/>
        </authorList>
    </citation>
    <scope>NUCLEOTIDE SEQUENCE</scope>
    <source>
        <tissue evidence="1">Brain</tissue>
    </source>
</reference>
<organism evidence="1">
    <name type="scientific">Nothobranchius korthausae</name>
    <dbReference type="NCBI Taxonomy" id="1143690"/>
    <lineage>
        <taxon>Eukaryota</taxon>
        <taxon>Metazoa</taxon>
        <taxon>Chordata</taxon>
        <taxon>Craniata</taxon>
        <taxon>Vertebrata</taxon>
        <taxon>Euteleostomi</taxon>
        <taxon>Actinopterygii</taxon>
        <taxon>Neopterygii</taxon>
        <taxon>Teleostei</taxon>
        <taxon>Neoteleostei</taxon>
        <taxon>Acanthomorphata</taxon>
        <taxon>Ovalentaria</taxon>
        <taxon>Atherinomorphae</taxon>
        <taxon>Cyprinodontiformes</taxon>
        <taxon>Nothobranchiidae</taxon>
        <taxon>Nothobranchius</taxon>
    </lineage>
</organism>
<sequence length="52" mass="5797">KQASLAIIHGPRPPEAGTCIARGNEIVLNISHRFLGPNIFCCPWPQMAFYFL</sequence>
<gene>
    <name evidence="1" type="primary">PORCN</name>
</gene>
<dbReference type="AlphaFoldDB" id="A0A1A8ETX8"/>
<proteinExistence type="predicted"/>
<feature type="non-terminal residue" evidence="1">
    <location>
        <position position="1"/>
    </location>
</feature>
<accession>A0A1A8ETX8</accession>